<feature type="region of interest" description="Disordered" evidence="2">
    <location>
        <begin position="1840"/>
        <end position="1881"/>
    </location>
</feature>
<dbReference type="SUPFAM" id="SSF56672">
    <property type="entry name" value="DNA/RNA polymerases"/>
    <property type="match status" value="1"/>
</dbReference>
<dbReference type="Pfam" id="PF00665">
    <property type="entry name" value="rve"/>
    <property type="match status" value="1"/>
</dbReference>
<dbReference type="PROSITE" id="PS50158">
    <property type="entry name" value="ZF_CCHC"/>
    <property type="match status" value="1"/>
</dbReference>
<keyword evidence="3" id="KW-0812">Transmembrane</keyword>
<keyword evidence="3" id="KW-1133">Transmembrane helix</keyword>
<dbReference type="SUPFAM" id="SSF57756">
    <property type="entry name" value="Retrovirus zinc finger-like domains"/>
    <property type="match status" value="1"/>
</dbReference>
<dbReference type="GO" id="GO:0005737">
    <property type="term" value="C:cytoplasm"/>
    <property type="evidence" value="ECO:0007669"/>
    <property type="project" value="UniProtKB-ARBA"/>
</dbReference>
<evidence type="ECO:0000259" key="6">
    <source>
        <dbReference type="PROSITE" id="PS50994"/>
    </source>
</evidence>
<dbReference type="InterPro" id="IPR043128">
    <property type="entry name" value="Rev_trsase/Diguanyl_cyclase"/>
</dbReference>
<dbReference type="WBParaSite" id="HCON_00144210-00001">
    <property type="protein sequence ID" value="HCON_00144210-00001"/>
    <property type="gene ID" value="HCON_00144210"/>
</dbReference>
<dbReference type="Pfam" id="PF03564">
    <property type="entry name" value="DUF1759"/>
    <property type="match status" value="1"/>
</dbReference>
<feature type="domain" description="Integrase catalytic" evidence="6">
    <location>
        <begin position="1520"/>
        <end position="1704"/>
    </location>
</feature>
<feature type="transmembrane region" description="Helical" evidence="3">
    <location>
        <begin position="1906"/>
        <end position="1924"/>
    </location>
</feature>
<dbReference type="Pfam" id="PF05380">
    <property type="entry name" value="Peptidase_A17"/>
    <property type="match status" value="1"/>
</dbReference>
<dbReference type="Pfam" id="PF07245">
    <property type="entry name" value="Phlebovirus_G2"/>
    <property type="match status" value="1"/>
</dbReference>
<keyword evidence="7" id="KW-1185">Reference proteome</keyword>
<dbReference type="GO" id="GO:0019899">
    <property type="term" value="F:enzyme binding"/>
    <property type="evidence" value="ECO:0007669"/>
    <property type="project" value="UniProtKB-ARBA"/>
</dbReference>
<dbReference type="GO" id="GO:0004190">
    <property type="term" value="F:aspartic-type endopeptidase activity"/>
    <property type="evidence" value="ECO:0007669"/>
    <property type="project" value="InterPro"/>
</dbReference>
<dbReference type="PROSITE" id="PS50994">
    <property type="entry name" value="INTEGRASE"/>
    <property type="match status" value="1"/>
</dbReference>
<dbReference type="Pfam" id="PF18701">
    <property type="entry name" value="DUF5641"/>
    <property type="match status" value="1"/>
</dbReference>
<dbReference type="PANTHER" id="PTHR47331:SF1">
    <property type="entry name" value="GAG-LIKE PROTEIN"/>
    <property type="match status" value="1"/>
</dbReference>
<feature type="transmembrane region" description="Helical" evidence="3">
    <location>
        <begin position="2023"/>
        <end position="2048"/>
    </location>
</feature>
<dbReference type="GO" id="GO:0042575">
    <property type="term" value="C:DNA polymerase complex"/>
    <property type="evidence" value="ECO:0007669"/>
    <property type="project" value="UniProtKB-ARBA"/>
</dbReference>
<keyword evidence="1" id="KW-0479">Metal-binding</keyword>
<dbReference type="InterPro" id="IPR005312">
    <property type="entry name" value="DUF1759"/>
</dbReference>
<keyword evidence="1" id="KW-0863">Zinc-finger</keyword>
<dbReference type="OMA" id="HERSSCK"/>
<dbReference type="OrthoDB" id="5876684at2759"/>
<dbReference type="CDD" id="cd01644">
    <property type="entry name" value="RT_pepA17"/>
    <property type="match status" value="1"/>
</dbReference>
<dbReference type="Gene3D" id="3.30.70.270">
    <property type="match status" value="1"/>
</dbReference>
<evidence type="ECO:0000256" key="3">
    <source>
        <dbReference type="SAM" id="Phobius"/>
    </source>
</evidence>
<dbReference type="SMART" id="SM00343">
    <property type="entry name" value="ZnF_C2HC"/>
    <property type="match status" value="3"/>
</dbReference>
<dbReference type="PANTHER" id="PTHR47331">
    <property type="entry name" value="PHD-TYPE DOMAIN-CONTAINING PROTEIN"/>
    <property type="match status" value="1"/>
</dbReference>
<name>A0A7I4YVN5_HAECO</name>
<dbReference type="Gene3D" id="2.60.98.50">
    <property type="match status" value="1"/>
</dbReference>
<feature type="transmembrane region" description="Helical" evidence="3">
    <location>
        <begin position="2099"/>
        <end position="2116"/>
    </location>
</feature>
<feature type="domain" description="Peptidase A2" evidence="5">
    <location>
        <begin position="526"/>
        <end position="541"/>
    </location>
</feature>
<dbReference type="InterPro" id="IPR000477">
    <property type="entry name" value="RT_dom"/>
</dbReference>
<dbReference type="InterPro" id="IPR001584">
    <property type="entry name" value="Integrase_cat-core"/>
</dbReference>
<reference evidence="8" key="1">
    <citation type="submission" date="2020-12" db="UniProtKB">
        <authorList>
            <consortium name="WormBaseParasite"/>
        </authorList>
    </citation>
    <scope>IDENTIFICATION</scope>
    <source>
        <strain evidence="8">MHco3</strain>
    </source>
</reference>
<dbReference type="InterPro" id="IPR036875">
    <property type="entry name" value="Znf_CCHC_sf"/>
</dbReference>
<dbReference type="InterPro" id="IPR012337">
    <property type="entry name" value="RNaseH-like_sf"/>
</dbReference>
<dbReference type="InterPro" id="IPR008737">
    <property type="entry name" value="DUF1758"/>
</dbReference>
<dbReference type="SUPFAM" id="SSF53098">
    <property type="entry name" value="Ribonuclease H-like"/>
    <property type="match status" value="1"/>
</dbReference>
<dbReference type="GO" id="GO:0008270">
    <property type="term" value="F:zinc ion binding"/>
    <property type="evidence" value="ECO:0007669"/>
    <property type="project" value="UniProtKB-KW"/>
</dbReference>
<evidence type="ECO:0000259" key="4">
    <source>
        <dbReference type="PROSITE" id="PS50158"/>
    </source>
</evidence>
<dbReference type="InterPro" id="IPR001878">
    <property type="entry name" value="Znf_CCHC"/>
</dbReference>
<protein>
    <submittedName>
        <fullName evidence="8">CCHC-type domain-containing protein</fullName>
    </submittedName>
</protein>
<dbReference type="Gene3D" id="1.10.340.70">
    <property type="match status" value="1"/>
</dbReference>
<dbReference type="InterPro" id="IPR001995">
    <property type="entry name" value="Peptidase_A2_cat"/>
</dbReference>
<feature type="transmembrane region" description="Helical" evidence="3">
    <location>
        <begin position="2571"/>
        <end position="2593"/>
    </location>
</feature>
<dbReference type="InterPro" id="IPR008042">
    <property type="entry name" value="Retrotrans_Pao"/>
</dbReference>
<feature type="compositionally biased region" description="Polar residues" evidence="2">
    <location>
        <begin position="438"/>
        <end position="448"/>
    </location>
</feature>
<dbReference type="Pfam" id="PF00098">
    <property type="entry name" value="zf-CCHC"/>
    <property type="match status" value="1"/>
</dbReference>
<keyword evidence="3" id="KW-0472">Membrane</keyword>
<evidence type="ECO:0000313" key="8">
    <source>
        <dbReference type="WBParaSite" id="HCON_00144210-00001"/>
    </source>
</evidence>
<dbReference type="Gene3D" id="3.30.420.10">
    <property type="entry name" value="Ribonuclease H-like superfamily/Ribonuclease H"/>
    <property type="match status" value="1"/>
</dbReference>
<organism evidence="7 8">
    <name type="scientific">Haemonchus contortus</name>
    <name type="common">Barber pole worm</name>
    <dbReference type="NCBI Taxonomy" id="6289"/>
    <lineage>
        <taxon>Eukaryota</taxon>
        <taxon>Metazoa</taxon>
        <taxon>Ecdysozoa</taxon>
        <taxon>Nematoda</taxon>
        <taxon>Chromadorea</taxon>
        <taxon>Rhabditida</taxon>
        <taxon>Rhabditina</taxon>
        <taxon>Rhabditomorpha</taxon>
        <taxon>Strongyloidea</taxon>
        <taxon>Trichostrongylidae</taxon>
        <taxon>Haemonchus</taxon>
    </lineage>
</organism>
<feature type="region of interest" description="Disordered" evidence="2">
    <location>
        <begin position="309"/>
        <end position="330"/>
    </location>
</feature>
<evidence type="ECO:0000256" key="2">
    <source>
        <dbReference type="SAM" id="MobiDB-lite"/>
    </source>
</evidence>
<keyword evidence="1" id="KW-0862">Zinc</keyword>
<dbReference type="GO" id="GO:0015074">
    <property type="term" value="P:DNA integration"/>
    <property type="evidence" value="ECO:0007669"/>
    <property type="project" value="InterPro"/>
</dbReference>
<feature type="domain" description="CCHC-type" evidence="4">
    <location>
        <begin position="386"/>
        <end position="402"/>
    </location>
</feature>
<dbReference type="PROSITE" id="PS50175">
    <property type="entry name" value="ASP_PROT_RETROV"/>
    <property type="match status" value="1"/>
</dbReference>
<dbReference type="Gene3D" id="3.10.10.10">
    <property type="entry name" value="HIV Type 1 Reverse Transcriptase, subunit A, domain 1"/>
    <property type="match status" value="1"/>
</dbReference>
<dbReference type="InterPro" id="IPR043502">
    <property type="entry name" value="DNA/RNA_pol_sf"/>
</dbReference>
<dbReference type="Pfam" id="PF00078">
    <property type="entry name" value="RVT_1"/>
    <property type="match status" value="1"/>
</dbReference>
<feature type="transmembrane region" description="Helical" evidence="3">
    <location>
        <begin position="2600"/>
        <end position="2626"/>
    </location>
</feature>
<accession>A0A7I4YVN5</accession>
<dbReference type="Pfam" id="PF05585">
    <property type="entry name" value="DUF1758"/>
    <property type="match status" value="1"/>
</dbReference>
<evidence type="ECO:0000259" key="5">
    <source>
        <dbReference type="PROSITE" id="PS50175"/>
    </source>
</evidence>
<dbReference type="InterPro" id="IPR009878">
    <property type="entry name" value="Phlebovirus_G2_fusion"/>
</dbReference>
<dbReference type="Gene3D" id="4.10.60.10">
    <property type="entry name" value="Zinc finger, CCHC-type"/>
    <property type="match status" value="1"/>
</dbReference>
<sequence length="2640" mass="298533">MVGPTSLKTKKSLVTRYTNNLKRVIDEAEAFRGSMTQDSCPLTGIDALITDLNASADLLSSALSDFTTAIDAVENIPEEQEKRTEEYVESSLTVFDRAQRLVIELERGKLGTGLSNAPIQHIQTPTAQLPAIPLPTFTGEISDFMNFWTLYEANVHHQPFSKLIKFNYLINSLRGSARELVKRFPITEANYDHAVQLLREKYGDQCTLINDLQSRLEAVRAENMTIHAQRRLFEQVLPIVIQLEDLNVSLNGSFLTRKLLAKFSPSLQRKVLNIHLPLNKGDTDWVMSSILSTLDNLITMEEQIQGMVDQGPYSNRDRKENSYSNPGRRKEFYNTSLARGAPFKINAVDKRSPACMFCESAQHKSADCTKFTSMTSRRSVMQRQNRCLNCGKEGHWVKDCTSDGCRNCQGSKHHHTLCPKRRGNTGPQSALEPRVAATPNQTRTSRTTKTAERNARVQGTRPAVNAHPISVETNCSENHSVPDTVLRSPQATAVQSNVTDSSSSRVLLLTGIARVRDEIRNTWREVEILFDTGADQSFITRALVDELGLTCTQKQGFLMYTFGKETETSVECGVTTLDIWDHEGAKHEMRLLTTSVLTGKGQTTQLTQEDLEFVSRHNIILSKPKKSGTSKPQILLGCDQLWNLLEAPLPRYRLPSGLQLIPSKLGYLLTGKQQTLEEDTQNNEINANVISITDGVTDMDKDINRWDKYWTLDSAGICEFTGTKNAEKAAINAQVETFFENTIERRPDGYYVRFPYKDNHPPLPDNRLIALKRLQGVLNMLKSKPALLSDYDSTFRSQLEKGIIEEIPNDQRGEGPVTHYIPHQPVVTPHKETTKLRIVFDASSHYKNCPSLNDILHQGPIVLPDLYAMLIRFRLLPYVATSDVEKAFLQVHLHEMDRDATRVLWVRNVDEPITDDNLVTYRFTRVTFGLNVSPFLLAATIHHHLANAVENSNLAQEIRENLYVDNLILSADTREDLVKKVTETRQVFAHMNMNLREFLANQVDLKNFLPEEACAKANQQKVLGIQWNATEDSLHIACNLEVTTKVSKRIVARQIASIFDPLGWLVPLLTRAKHFQQTLWKLNLDWDRPLPEDSEELWGNIIQEVKGFDRTIPRRFLHTTSPCSLAVFADASEIAMAACAYAFAGGQSTLVMARCKLPSIKTVTTMPKLEMNALTMATRLAWSVYEAMKQPGDDVPQPVHEIFIFSDSQIALSWLAQPPSKSNPGVLVSNRLAEIRRICDAFKRESVMVRFAYVNTKDNPADAGTRGLTSDQLRDHPWWSGPKFLHDPIAEWPTAFYEMDQNSSNETDQSININMAMLPPETGKDSWVNLQRFSSLTRAKRVTARALIFIKKLLRPLTEESRNRIHGTIPELSLVSDRSCNLQAEDIRAAGISLIRHHQQTYVGKDYRKSMENSLQLYMDTDGLWRSKGRLGNSDLDESAKYPIVVAPNTDLARLVTEEAHGLYHQGIEHTISTVRQKYWIPKIRQSVRKMIRKCVKCRRFNASPYPYPDATDLPQRRVFRSRPFQHVGLDFFDLPSNTPSRWYGCIFTCTVTRLIHLEMVQSMSTIDFIDALRRFVARRGVPESITCDNAPTFLLTSTLLSNGVRTDEISADIQDALANKEIQWRHITPYAPWQGGFYERLIKSIKHALHKVLRGAERGSAEHLRTILTEVEACLNSRPLTYQSAAQEDLTSVRPVDFLQKDLSLTLPLENIDRNSDPDEEYLPPEQLRALKTRTEVLDALKSSCEATEKYWKVWRELYLSSLREKHRKTLTNQRHANVLPTTGDVVLVCDPVLPRNEWRMARITRTKVGSDGAVREVELITSTRRKIRRPVNLLVPLEVTSEEDNSKGAEPGASAQTSHQEHRESPADPIEPRYNLRPRRTINTVASKKKTGLTPKPKTYSSKWFLFYIMLLSVMLPARSMAHADMQMTCTPLGVLIHTTKNQTVEVCTDTLCTLHMIESNPFPVKLPPQVTLHDHVVTLKWDTGGQLAVMETTCNRKNFCDHLDCWMCAEALFNPECHPIAAITIVAAMLYGLVAFCYVLLYVPMTIGKPIRIICSIAGLLILKIVHTIRHIVYLPIRALARCVRKNHMRSRRERLIAALAILMTAVVSHGHTCQHVNVLEHHLTTCSNNGTHETCRVTLSELLKINTYHREACLRLTKNTTLVANIKLHWKGLYLRCERSTKYFTRATKLKQISSKRCPLMGLCDDTKCEKINASTLIEDLKEGNTFPGRTGCMESCGGLGCGCILPSAGCLFYRIYAVPRNKKTYEIFECSRWAEEIKLNVTIENVGLSEGIRSYVIALIPNVPTTLPILTLTMTDISIPPMPSLANEFITDGKDVALWQNHIKPNLLCSTAEQARKLNCSFYDDCTCNAAENIAKCVCSDHDVEGEFQKIRNKLPIRTAAWEMSKRFDNLVTAKITDMVSADFMVEFNQTIEASTQVVTTGICEVSNSELEGCYHCSKGAQAKISCHSTVDTHGEILCDQRAFVVPCGPTPKESMLMFHLDSAQQFFNCSVRCGEVTRYFTLTGILKYTNDFNVVLKSILKGNKTNYHEFKLPDFAHIADVMLSWYKTLLCSLLVVLLALITSYLIVQSVGIRLAGFLLHSAFKLICLPFRFAIFLGSAIRNSRMRQRLHEKHL</sequence>
<dbReference type="Proteomes" id="UP000025227">
    <property type="component" value="Unplaced"/>
</dbReference>
<dbReference type="InterPro" id="IPR041588">
    <property type="entry name" value="Integrase_H2C2"/>
</dbReference>
<proteinExistence type="predicted"/>
<evidence type="ECO:0000313" key="7">
    <source>
        <dbReference type="Proteomes" id="UP000025227"/>
    </source>
</evidence>
<evidence type="ECO:0000256" key="1">
    <source>
        <dbReference type="PROSITE-ProRule" id="PRU00047"/>
    </source>
</evidence>
<dbReference type="Gene3D" id="2.60.40.3770">
    <property type="match status" value="1"/>
</dbReference>
<dbReference type="GO" id="GO:0003676">
    <property type="term" value="F:nucleic acid binding"/>
    <property type="evidence" value="ECO:0007669"/>
    <property type="project" value="InterPro"/>
</dbReference>
<feature type="region of interest" description="Disordered" evidence="2">
    <location>
        <begin position="419"/>
        <end position="457"/>
    </location>
</feature>
<dbReference type="InterPro" id="IPR040676">
    <property type="entry name" value="DUF5641"/>
</dbReference>
<dbReference type="Pfam" id="PF17921">
    <property type="entry name" value="Integrase_H2C2"/>
    <property type="match status" value="1"/>
</dbReference>
<dbReference type="GO" id="GO:0006508">
    <property type="term" value="P:proteolysis"/>
    <property type="evidence" value="ECO:0007669"/>
    <property type="project" value="InterPro"/>
</dbReference>
<dbReference type="InterPro" id="IPR036397">
    <property type="entry name" value="RNaseH_sf"/>
</dbReference>
<feature type="transmembrane region" description="Helical" evidence="3">
    <location>
        <begin position="2054"/>
        <end position="2078"/>
    </location>
</feature>